<keyword evidence="3" id="KW-1185">Reference proteome</keyword>
<evidence type="ECO:0000313" key="3">
    <source>
        <dbReference type="Proteomes" id="UP000823749"/>
    </source>
</evidence>
<evidence type="ECO:0000313" key="2">
    <source>
        <dbReference type="EMBL" id="KAG5548898.1"/>
    </source>
</evidence>
<dbReference type="AlphaFoldDB" id="A0AAV6K9B8"/>
<sequence>MVGSNGNGEDKEGSLIRLEREEKGVPIGWVGEPGKRGRIKTRERADRIGRGETESGSRSVGKRLGPTAQRGGGRSQANKEKGWKMHANWLNNLIVLNCVAELFSEMYKPKPVEEPNPVRPSFFRIPAVPNGECTPPSFPNGIFTGKLRDRKNQSSRTWLKKSAEKKVTKPTWPDFVSISLKHPFVLRLFVWFSQLELGYAYITDLFVLNLLLCVTIRHESVG</sequence>
<evidence type="ECO:0000256" key="1">
    <source>
        <dbReference type="SAM" id="MobiDB-lite"/>
    </source>
</evidence>
<reference evidence="2" key="1">
    <citation type="submission" date="2020-08" db="EMBL/GenBank/DDBJ databases">
        <title>Plant Genome Project.</title>
        <authorList>
            <person name="Zhang R.-G."/>
        </authorList>
    </citation>
    <scope>NUCLEOTIDE SEQUENCE</scope>
    <source>
        <strain evidence="2">WSP0</strain>
        <tissue evidence="2">Leaf</tissue>
    </source>
</reference>
<protein>
    <submittedName>
        <fullName evidence="2">Uncharacterized protein</fullName>
    </submittedName>
</protein>
<feature type="compositionally biased region" description="Basic and acidic residues" evidence="1">
    <location>
        <begin position="40"/>
        <end position="55"/>
    </location>
</feature>
<accession>A0AAV6K9B8</accession>
<dbReference type="EMBL" id="JACTNZ010000005">
    <property type="protein sequence ID" value="KAG5548898.1"/>
    <property type="molecule type" value="Genomic_DNA"/>
</dbReference>
<comment type="caution">
    <text evidence="2">The sequence shown here is derived from an EMBL/GenBank/DDBJ whole genome shotgun (WGS) entry which is preliminary data.</text>
</comment>
<gene>
    <name evidence="2" type="ORF">RHGRI_014304</name>
</gene>
<name>A0AAV6K9B8_9ERIC</name>
<dbReference type="Proteomes" id="UP000823749">
    <property type="component" value="Chromosome 5"/>
</dbReference>
<proteinExistence type="predicted"/>
<organism evidence="2 3">
    <name type="scientific">Rhododendron griersonianum</name>
    <dbReference type="NCBI Taxonomy" id="479676"/>
    <lineage>
        <taxon>Eukaryota</taxon>
        <taxon>Viridiplantae</taxon>
        <taxon>Streptophyta</taxon>
        <taxon>Embryophyta</taxon>
        <taxon>Tracheophyta</taxon>
        <taxon>Spermatophyta</taxon>
        <taxon>Magnoliopsida</taxon>
        <taxon>eudicotyledons</taxon>
        <taxon>Gunneridae</taxon>
        <taxon>Pentapetalae</taxon>
        <taxon>asterids</taxon>
        <taxon>Ericales</taxon>
        <taxon>Ericaceae</taxon>
        <taxon>Ericoideae</taxon>
        <taxon>Rhodoreae</taxon>
        <taxon>Rhododendron</taxon>
    </lineage>
</organism>
<feature type="region of interest" description="Disordered" evidence="1">
    <location>
        <begin position="27"/>
        <end position="80"/>
    </location>
</feature>